<dbReference type="CDD" id="cd02981">
    <property type="entry name" value="PDI_b_family"/>
    <property type="match status" value="1"/>
</dbReference>
<feature type="domain" description="Thioredoxin" evidence="9">
    <location>
        <begin position="340"/>
        <end position="465"/>
    </location>
</feature>
<name>A0A0A9XID5_LYGHE</name>
<dbReference type="PRINTS" id="PR00421">
    <property type="entry name" value="THIOREDOXIN"/>
</dbReference>
<keyword evidence="8" id="KW-0732">Signal</keyword>
<reference evidence="12" key="3">
    <citation type="journal article" date="2016" name="Gigascience">
        <title>De novo construction of an expanded transcriptome assembly for the western tarnished plant bug, Lygus hesperus.</title>
        <authorList>
            <person name="Tassone E.E."/>
            <person name="Geib S.M."/>
            <person name="Hall B."/>
            <person name="Fabrick J.A."/>
            <person name="Brent C.S."/>
            <person name="Hull J.J."/>
        </authorList>
    </citation>
    <scope>NUCLEOTIDE SEQUENCE</scope>
</reference>
<proteinExistence type="inferred from homology"/>
<evidence type="ECO:0000259" key="9">
    <source>
        <dbReference type="PROSITE" id="PS51352"/>
    </source>
</evidence>
<dbReference type="EC" id="5.3.4.1" evidence="4"/>
<evidence type="ECO:0000313" key="10">
    <source>
        <dbReference type="EMBL" id="JAG18557.1"/>
    </source>
</evidence>
<evidence type="ECO:0000256" key="3">
    <source>
        <dbReference type="ARBA" id="ARBA00006347"/>
    </source>
</evidence>
<dbReference type="GO" id="GO:0003756">
    <property type="term" value="F:protein disulfide isomerase activity"/>
    <property type="evidence" value="ECO:0007669"/>
    <property type="project" value="UniProtKB-EC"/>
</dbReference>
<comment type="catalytic activity">
    <reaction evidence="1">
        <text>Catalyzes the rearrangement of -S-S- bonds in proteins.</text>
        <dbReference type="EC" id="5.3.4.1"/>
    </reaction>
</comment>
<dbReference type="EMBL" id="GDHC01005303">
    <property type="protein sequence ID" value="JAQ13326.1"/>
    <property type="molecule type" value="Transcribed_RNA"/>
</dbReference>
<reference evidence="11" key="1">
    <citation type="journal article" date="2014" name="PLoS ONE">
        <title>Transcriptome-Based Identification of ABC Transporters in the Western Tarnished Plant Bug Lygus hesperus.</title>
        <authorList>
            <person name="Hull J.J."/>
            <person name="Chaney K."/>
            <person name="Geib S.M."/>
            <person name="Fabrick J.A."/>
            <person name="Brent C.S."/>
            <person name="Walsh D."/>
            <person name="Lavine L.C."/>
        </authorList>
    </citation>
    <scope>NUCLEOTIDE SEQUENCE</scope>
</reference>
<feature type="chain" id="PRO_5007389833" description="protein disulfide-isomerase" evidence="8">
    <location>
        <begin position="22"/>
        <end position="474"/>
    </location>
</feature>
<dbReference type="EMBL" id="GBHO01025046">
    <property type="protein sequence ID" value="JAG18558.1"/>
    <property type="molecule type" value="Transcribed_RNA"/>
</dbReference>
<evidence type="ECO:0000256" key="6">
    <source>
        <dbReference type="ARBA" id="ARBA00023235"/>
    </source>
</evidence>
<dbReference type="PANTHER" id="PTHR18929">
    <property type="entry name" value="PROTEIN DISULFIDE ISOMERASE"/>
    <property type="match status" value="1"/>
</dbReference>
<dbReference type="CDD" id="cd02961">
    <property type="entry name" value="PDI_a_family"/>
    <property type="match status" value="1"/>
</dbReference>
<dbReference type="InterPro" id="IPR013766">
    <property type="entry name" value="Thioredoxin_domain"/>
</dbReference>
<dbReference type="SUPFAM" id="SSF52833">
    <property type="entry name" value="Thioredoxin-like"/>
    <property type="match status" value="4"/>
</dbReference>
<evidence type="ECO:0000313" key="11">
    <source>
        <dbReference type="EMBL" id="JAG18558.1"/>
    </source>
</evidence>
<protein>
    <recommendedName>
        <fullName evidence="4">protein disulfide-isomerase</fullName>
        <ecNumber evidence="4">5.3.4.1</ecNumber>
    </recommendedName>
</protein>
<dbReference type="GO" id="GO:0034976">
    <property type="term" value="P:response to endoplasmic reticulum stress"/>
    <property type="evidence" value="ECO:0007669"/>
    <property type="project" value="TreeGrafter"/>
</dbReference>
<evidence type="ECO:0000256" key="4">
    <source>
        <dbReference type="ARBA" id="ARBA00012723"/>
    </source>
</evidence>
<dbReference type="InterPro" id="IPR036249">
    <property type="entry name" value="Thioredoxin-like_sf"/>
</dbReference>
<evidence type="ECO:0000313" key="12">
    <source>
        <dbReference type="EMBL" id="JAQ13326.1"/>
    </source>
</evidence>
<accession>A0A0A9XID5</accession>
<dbReference type="Pfam" id="PF13848">
    <property type="entry name" value="Thioredoxin_6"/>
    <property type="match status" value="1"/>
</dbReference>
<feature type="domain" description="Thioredoxin" evidence="9">
    <location>
        <begin position="13"/>
        <end position="251"/>
    </location>
</feature>
<feature type="signal peptide" evidence="8">
    <location>
        <begin position="1"/>
        <end position="21"/>
    </location>
</feature>
<gene>
    <name evidence="11" type="primary">PDI_3</name>
    <name evidence="12" type="synonym">PDI_1</name>
    <name evidence="10" type="synonym">PDI_2</name>
    <name evidence="10" type="ORF">CM83_26156</name>
    <name evidence="11" type="ORF">CM83_26160</name>
    <name evidence="12" type="ORF">g.3640</name>
</gene>
<evidence type="ECO:0000256" key="8">
    <source>
        <dbReference type="SAM" id="SignalP"/>
    </source>
</evidence>
<dbReference type="AlphaFoldDB" id="A0A0A9XID5"/>
<dbReference type="InterPro" id="IPR017937">
    <property type="entry name" value="Thioredoxin_CS"/>
</dbReference>
<dbReference type="GO" id="GO:0006457">
    <property type="term" value="P:protein folding"/>
    <property type="evidence" value="ECO:0007669"/>
    <property type="project" value="TreeGrafter"/>
</dbReference>
<evidence type="ECO:0000256" key="5">
    <source>
        <dbReference type="ARBA" id="ARBA00022824"/>
    </source>
</evidence>
<keyword evidence="5" id="KW-0256">Endoplasmic reticulum</keyword>
<dbReference type="PROSITE" id="PS00194">
    <property type="entry name" value="THIOREDOXIN_1"/>
    <property type="match status" value="1"/>
</dbReference>
<dbReference type="Pfam" id="PF00085">
    <property type="entry name" value="Thioredoxin"/>
    <property type="match status" value="2"/>
</dbReference>
<keyword evidence="6 11" id="KW-0413">Isomerase</keyword>
<dbReference type="EMBL" id="GBHO01025047">
    <property type="protein sequence ID" value="JAG18557.1"/>
    <property type="molecule type" value="Transcribed_RNA"/>
</dbReference>
<keyword evidence="7" id="KW-0676">Redox-active center</keyword>
<comment type="similarity">
    <text evidence="3">Belongs to the protein disulfide isomerase family.</text>
</comment>
<evidence type="ECO:0000256" key="1">
    <source>
        <dbReference type="ARBA" id="ARBA00001182"/>
    </source>
</evidence>
<dbReference type="GO" id="GO:0005788">
    <property type="term" value="C:endoplasmic reticulum lumen"/>
    <property type="evidence" value="ECO:0007669"/>
    <property type="project" value="UniProtKB-SubCell"/>
</dbReference>
<dbReference type="Gene3D" id="3.40.30.10">
    <property type="entry name" value="Glutaredoxin"/>
    <property type="match status" value="4"/>
</dbReference>
<reference evidence="11" key="2">
    <citation type="submission" date="2014-07" db="EMBL/GenBank/DDBJ databases">
        <authorList>
            <person name="Hull J."/>
        </authorList>
    </citation>
    <scope>NUCLEOTIDE SEQUENCE</scope>
</reference>
<dbReference type="PANTHER" id="PTHR18929:SF132">
    <property type="entry name" value="PROTEIN DISULFIDE-ISOMERASE A3"/>
    <property type="match status" value="1"/>
</dbReference>
<sequence>MYKPVLFILIITSILFGHIKADEASYTPGKVVSLTEANFESFFKDNGPALVKFFAPWCGHCKALAPEYEEAASILSGKAYIAEVDCTKDDSICRKFEINGYPTLKYIDGTNTLREYNAERSALPIANFVLRQNAEDYTTIHDDETLESMLNATGSDVRAILRTSNNTTSESKLFASLANELNEYVDFILYPSVSHEKPVLTLRRTFDEPVVDYDGKFVKQDMKNFIQSNSQPLLGEINRSNYERYVKANKDITWFVYNYENSTDIEKVESIRKVLSDFKHALSFVRLNSIVWGVSAQSIGFDGTTPYLVTERIQEHKFYPMLEKLSEESLRKYLQDIVDNKVPPLVKSQKLPEDADTQVVRPIVRTTYNTTVLDPTKNVFVAITAPWCKHCENFKPVLERVAEHFHDRSDIIIGNVDGTRNDLDIDIQGFPTLLFYKAGADKEPMTYTNDRVFDSVVDFITQNSVQQSDIHDEL</sequence>
<evidence type="ECO:0000256" key="7">
    <source>
        <dbReference type="ARBA" id="ARBA00023284"/>
    </source>
</evidence>
<comment type="subcellular location">
    <subcellularLocation>
        <location evidence="2">Endoplasmic reticulum lumen</location>
    </subcellularLocation>
</comment>
<evidence type="ECO:0000256" key="2">
    <source>
        <dbReference type="ARBA" id="ARBA00004319"/>
    </source>
</evidence>
<organism evidence="11">
    <name type="scientific">Lygus hesperus</name>
    <name type="common">Western plant bug</name>
    <dbReference type="NCBI Taxonomy" id="30085"/>
    <lineage>
        <taxon>Eukaryota</taxon>
        <taxon>Metazoa</taxon>
        <taxon>Ecdysozoa</taxon>
        <taxon>Arthropoda</taxon>
        <taxon>Hexapoda</taxon>
        <taxon>Insecta</taxon>
        <taxon>Pterygota</taxon>
        <taxon>Neoptera</taxon>
        <taxon>Paraneoptera</taxon>
        <taxon>Hemiptera</taxon>
        <taxon>Heteroptera</taxon>
        <taxon>Panheteroptera</taxon>
        <taxon>Cimicomorpha</taxon>
        <taxon>Miridae</taxon>
        <taxon>Mirini</taxon>
        <taxon>Lygus</taxon>
    </lineage>
</organism>
<dbReference type="PROSITE" id="PS51352">
    <property type="entry name" value="THIOREDOXIN_2"/>
    <property type="match status" value="2"/>
</dbReference>